<dbReference type="HAMAP" id="MF_02065">
    <property type="entry name" value="MltG"/>
    <property type="match status" value="1"/>
</dbReference>
<dbReference type="Proteomes" id="UP000179059">
    <property type="component" value="Unassembled WGS sequence"/>
</dbReference>
<dbReference type="NCBIfam" id="TIGR00247">
    <property type="entry name" value="endolytic transglycosylase MltG"/>
    <property type="match status" value="1"/>
</dbReference>
<dbReference type="InterPro" id="IPR003770">
    <property type="entry name" value="MLTG-like"/>
</dbReference>
<comment type="caution">
    <text evidence="8">The sequence shown here is derived from an EMBL/GenBank/DDBJ whole genome shotgun (WGS) entry which is preliminary data.</text>
</comment>
<dbReference type="EMBL" id="MHKX01000006">
    <property type="protein sequence ID" value="OGY98537.1"/>
    <property type="molecule type" value="Genomic_DNA"/>
</dbReference>
<dbReference type="PANTHER" id="PTHR30518">
    <property type="entry name" value="ENDOLYTIC MUREIN TRANSGLYCOSYLASE"/>
    <property type="match status" value="1"/>
</dbReference>
<evidence type="ECO:0000313" key="8">
    <source>
        <dbReference type="EMBL" id="OGY98537.1"/>
    </source>
</evidence>
<keyword evidence="4 7" id="KW-0472">Membrane</keyword>
<accession>A0A1G2CDM9</accession>
<evidence type="ECO:0000313" key="9">
    <source>
        <dbReference type="Proteomes" id="UP000179059"/>
    </source>
</evidence>
<feature type="site" description="Important for catalytic activity" evidence="7">
    <location>
        <position position="183"/>
    </location>
</feature>
<gene>
    <name evidence="7" type="primary">mltG</name>
    <name evidence="8" type="ORF">A2855_00900</name>
</gene>
<comment type="similarity">
    <text evidence="7">Belongs to the transglycosylase MltG family.</text>
</comment>
<dbReference type="GO" id="GO:0008932">
    <property type="term" value="F:lytic endotransglycosylase activity"/>
    <property type="evidence" value="ECO:0007669"/>
    <property type="project" value="UniProtKB-UniRule"/>
</dbReference>
<dbReference type="AlphaFoldDB" id="A0A1G2CDM9"/>
<evidence type="ECO:0000256" key="5">
    <source>
        <dbReference type="ARBA" id="ARBA00023239"/>
    </source>
</evidence>
<dbReference type="STRING" id="1798647.A2855_00900"/>
<evidence type="ECO:0000256" key="3">
    <source>
        <dbReference type="ARBA" id="ARBA00022989"/>
    </source>
</evidence>
<evidence type="ECO:0000256" key="7">
    <source>
        <dbReference type="HAMAP-Rule" id="MF_02065"/>
    </source>
</evidence>
<dbReference type="GO" id="GO:0071555">
    <property type="term" value="P:cell wall organization"/>
    <property type="evidence" value="ECO:0007669"/>
    <property type="project" value="UniProtKB-KW"/>
</dbReference>
<comment type="catalytic activity">
    <reaction evidence="7">
        <text>a peptidoglycan chain = a peptidoglycan chain with N-acetyl-1,6-anhydromuramyl-[peptide] at the reducing end + a peptidoglycan chain with N-acetylglucosamine at the non-reducing end.</text>
        <dbReference type="EC" id="4.2.2.29"/>
    </reaction>
</comment>
<sequence>MAVWLLFSLRPAAAGEPRDFKVVAGSGFRGISQALRDEGFIRSKKAFEIYAFLSGQARNLKPGHYQISPAYSGAKIAAILEAGPESETQVTMPEGVTVIDIDRILSEAGVTSLGEFLDYVKLQDRPSEGYLFPETYRFYFDSDPKLVLEKMLAEFARRAQPLLDRDPQNFTRNLILASILEREVPDQEERQIVAGILLKRAKVGMPLQVDAGLCYAKQQAAPETPCHPLTKLDKQIDSAYNTYSNSGWPPGPISNPGVLAIEAALQPKDSPYWYYISDPKSGRTIFAKTIEEQVMNQLKYLNND</sequence>
<organism evidence="8 9">
    <name type="scientific">Candidatus Liptonbacteria bacterium RIFCSPHIGHO2_01_FULL_57_28</name>
    <dbReference type="NCBI Taxonomy" id="1798647"/>
    <lineage>
        <taxon>Bacteria</taxon>
        <taxon>Candidatus Liptoniibacteriota</taxon>
    </lineage>
</organism>
<comment type="function">
    <text evidence="7">Functions as a peptidoglycan terminase that cleaves nascent peptidoglycan strands endolytically to terminate their elongation.</text>
</comment>
<keyword evidence="3 7" id="KW-1133">Transmembrane helix</keyword>
<dbReference type="GO" id="GO:0005886">
    <property type="term" value="C:plasma membrane"/>
    <property type="evidence" value="ECO:0007669"/>
    <property type="project" value="UniProtKB-UniRule"/>
</dbReference>
<evidence type="ECO:0000256" key="6">
    <source>
        <dbReference type="ARBA" id="ARBA00023316"/>
    </source>
</evidence>
<evidence type="ECO:0000256" key="1">
    <source>
        <dbReference type="ARBA" id="ARBA00022475"/>
    </source>
</evidence>
<dbReference type="Pfam" id="PF02618">
    <property type="entry name" value="YceG"/>
    <property type="match status" value="1"/>
</dbReference>
<name>A0A1G2CDM9_9BACT</name>
<evidence type="ECO:0000256" key="4">
    <source>
        <dbReference type="ARBA" id="ARBA00023136"/>
    </source>
</evidence>
<evidence type="ECO:0000256" key="2">
    <source>
        <dbReference type="ARBA" id="ARBA00022692"/>
    </source>
</evidence>
<dbReference type="GO" id="GO:0009252">
    <property type="term" value="P:peptidoglycan biosynthetic process"/>
    <property type="evidence" value="ECO:0007669"/>
    <property type="project" value="UniProtKB-UniRule"/>
</dbReference>
<dbReference type="EC" id="4.2.2.29" evidence="7"/>
<keyword evidence="1 7" id="KW-1003">Cell membrane</keyword>
<keyword evidence="2 7" id="KW-0812">Transmembrane</keyword>
<dbReference type="PANTHER" id="PTHR30518:SF2">
    <property type="entry name" value="ENDOLYTIC MUREIN TRANSGLYCOSYLASE"/>
    <property type="match status" value="1"/>
</dbReference>
<protein>
    <recommendedName>
        <fullName evidence="7">Endolytic murein transglycosylase</fullName>
        <ecNumber evidence="7">4.2.2.29</ecNumber>
    </recommendedName>
    <alternativeName>
        <fullName evidence="7">Peptidoglycan lytic transglycosylase</fullName>
    </alternativeName>
    <alternativeName>
        <fullName evidence="7">Peptidoglycan polymerization terminase</fullName>
    </alternativeName>
</protein>
<keyword evidence="5 7" id="KW-0456">Lyase</keyword>
<reference evidence="8 9" key="1">
    <citation type="journal article" date="2016" name="Nat. Commun.">
        <title>Thousands of microbial genomes shed light on interconnected biogeochemical processes in an aquifer system.</title>
        <authorList>
            <person name="Anantharaman K."/>
            <person name="Brown C.T."/>
            <person name="Hug L.A."/>
            <person name="Sharon I."/>
            <person name="Castelle C.J."/>
            <person name="Probst A.J."/>
            <person name="Thomas B.C."/>
            <person name="Singh A."/>
            <person name="Wilkins M.J."/>
            <person name="Karaoz U."/>
            <person name="Brodie E.L."/>
            <person name="Williams K.H."/>
            <person name="Hubbard S.S."/>
            <person name="Banfield J.F."/>
        </authorList>
    </citation>
    <scope>NUCLEOTIDE SEQUENCE [LARGE SCALE GENOMIC DNA]</scope>
</reference>
<proteinExistence type="inferred from homology"/>
<keyword evidence="6 7" id="KW-0961">Cell wall biogenesis/degradation</keyword>
<dbReference type="Gene3D" id="3.30.1490.480">
    <property type="entry name" value="Endolytic murein transglycosylase"/>
    <property type="match status" value="1"/>
</dbReference>